<evidence type="ECO:0000256" key="1">
    <source>
        <dbReference type="ARBA" id="ARBA00004651"/>
    </source>
</evidence>
<gene>
    <name evidence="11" type="ORF">FE263_20660</name>
</gene>
<feature type="domain" description="Mechanosensitive ion channel transmembrane helices 2/3" evidence="10">
    <location>
        <begin position="210"/>
        <end position="251"/>
    </location>
</feature>
<feature type="transmembrane region" description="Helical" evidence="7">
    <location>
        <begin position="128"/>
        <end position="146"/>
    </location>
</feature>
<evidence type="ECO:0000256" key="2">
    <source>
        <dbReference type="ARBA" id="ARBA00008017"/>
    </source>
</evidence>
<dbReference type="RefSeq" id="WP_138327934.1">
    <property type="nucleotide sequence ID" value="NZ_VCDI01000011.1"/>
</dbReference>
<dbReference type="InterPro" id="IPR006685">
    <property type="entry name" value="MscS_channel_2nd"/>
</dbReference>
<dbReference type="InterPro" id="IPR049142">
    <property type="entry name" value="MS_channel_1st"/>
</dbReference>
<feature type="transmembrane region" description="Helical" evidence="7">
    <location>
        <begin position="211"/>
        <end position="230"/>
    </location>
</feature>
<dbReference type="SUPFAM" id="SSF50182">
    <property type="entry name" value="Sm-like ribonucleoproteins"/>
    <property type="match status" value="1"/>
</dbReference>
<dbReference type="SUPFAM" id="SSF82861">
    <property type="entry name" value="Mechanosensitive channel protein MscS (YggB), transmembrane region"/>
    <property type="match status" value="1"/>
</dbReference>
<dbReference type="OrthoDB" id="9799209at2"/>
<comment type="subcellular location">
    <subcellularLocation>
        <location evidence="1">Cell membrane</location>
        <topology evidence="1">Multi-pass membrane protein</topology>
    </subcellularLocation>
</comment>
<evidence type="ECO:0000256" key="4">
    <source>
        <dbReference type="ARBA" id="ARBA00022692"/>
    </source>
</evidence>
<dbReference type="InterPro" id="IPR010920">
    <property type="entry name" value="LSM_dom_sf"/>
</dbReference>
<evidence type="ECO:0000256" key="3">
    <source>
        <dbReference type="ARBA" id="ARBA00022475"/>
    </source>
</evidence>
<keyword evidence="5 7" id="KW-1133">Transmembrane helix</keyword>
<proteinExistence type="inferred from homology"/>
<dbReference type="GO" id="GO:0005886">
    <property type="term" value="C:plasma membrane"/>
    <property type="evidence" value="ECO:0007669"/>
    <property type="project" value="UniProtKB-SubCell"/>
</dbReference>
<organism evidence="11 12">
    <name type="scientific">Lichenicoccus roseus</name>
    <dbReference type="NCBI Taxonomy" id="2683649"/>
    <lineage>
        <taxon>Bacteria</taxon>
        <taxon>Pseudomonadati</taxon>
        <taxon>Pseudomonadota</taxon>
        <taxon>Alphaproteobacteria</taxon>
        <taxon>Acetobacterales</taxon>
        <taxon>Acetobacteraceae</taxon>
        <taxon>Lichenicoccus</taxon>
    </lineage>
</organism>
<dbReference type="GO" id="GO:0008381">
    <property type="term" value="F:mechanosensitive monoatomic ion channel activity"/>
    <property type="evidence" value="ECO:0007669"/>
    <property type="project" value="UniProtKB-ARBA"/>
</dbReference>
<dbReference type="Gene3D" id="2.30.30.60">
    <property type="match status" value="1"/>
</dbReference>
<dbReference type="EMBL" id="VCDI01000011">
    <property type="protein sequence ID" value="TLU70773.1"/>
    <property type="molecule type" value="Genomic_DNA"/>
</dbReference>
<feature type="domain" description="Mechanosensitive ion channel MscS C-terminal" evidence="9">
    <location>
        <begin position="328"/>
        <end position="410"/>
    </location>
</feature>
<evidence type="ECO:0000259" key="10">
    <source>
        <dbReference type="Pfam" id="PF21088"/>
    </source>
</evidence>
<feature type="transmembrane region" description="Helical" evidence="7">
    <location>
        <begin position="65"/>
        <end position="83"/>
    </location>
</feature>
<accession>A0A5R9J1P6</accession>
<dbReference type="InterPro" id="IPR049278">
    <property type="entry name" value="MS_channel_C"/>
</dbReference>
<dbReference type="Gene3D" id="3.30.70.100">
    <property type="match status" value="1"/>
</dbReference>
<dbReference type="PANTHER" id="PTHR30347">
    <property type="entry name" value="POTASSIUM CHANNEL RELATED"/>
    <property type="match status" value="1"/>
</dbReference>
<dbReference type="Gene3D" id="1.10.287.1260">
    <property type="match status" value="1"/>
</dbReference>
<evidence type="ECO:0000259" key="9">
    <source>
        <dbReference type="Pfam" id="PF21082"/>
    </source>
</evidence>
<dbReference type="PANTHER" id="PTHR30347:SF1">
    <property type="entry name" value="MECHANOSENSITIVE CHANNEL MSCK"/>
    <property type="match status" value="1"/>
</dbReference>
<keyword evidence="12" id="KW-1185">Reference proteome</keyword>
<protein>
    <submittedName>
        <fullName evidence="11">Mechanosensitive ion channel</fullName>
    </submittedName>
</protein>
<dbReference type="Pfam" id="PF21082">
    <property type="entry name" value="MS_channel_3rd"/>
    <property type="match status" value="1"/>
</dbReference>
<keyword evidence="6 7" id="KW-0472">Membrane</keyword>
<dbReference type="AlphaFoldDB" id="A0A5R9J1P6"/>
<name>A0A5R9J1P6_9PROT</name>
<evidence type="ECO:0000313" key="12">
    <source>
        <dbReference type="Proteomes" id="UP000305654"/>
    </source>
</evidence>
<dbReference type="Proteomes" id="UP000305654">
    <property type="component" value="Unassembled WGS sequence"/>
</dbReference>
<dbReference type="InterPro" id="IPR052702">
    <property type="entry name" value="MscS-like_channel"/>
</dbReference>
<dbReference type="InterPro" id="IPR023408">
    <property type="entry name" value="MscS_beta-dom_sf"/>
</dbReference>
<dbReference type="Pfam" id="PF21088">
    <property type="entry name" value="MS_channel_1st"/>
    <property type="match status" value="1"/>
</dbReference>
<feature type="transmembrane region" description="Helical" evidence="7">
    <location>
        <begin position="166"/>
        <end position="190"/>
    </location>
</feature>
<feature type="domain" description="Mechanosensitive ion channel MscS" evidence="8">
    <location>
        <begin position="253"/>
        <end position="318"/>
    </location>
</feature>
<comment type="caution">
    <text evidence="11">The sequence shown here is derived from an EMBL/GenBank/DDBJ whole genome shotgun (WGS) entry which is preliminary data.</text>
</comment>
<dbReference type="SUPFAM" id="SSF82689">
    <property type="entry name" value="Mechanosensitive channel protein MscS (YggB), C-terminal domain"/>
    <property type="match status" value="1"/>
</dbReference>
<dbReference type="InterPro" id="IPR011066">
    <property type="entry name" value="MscS_channel_C_sf"/>
</dbReference>
<comment type="similarity">
    <text evidence="2">Belongs to the MscS (TC 1.A.23) family.</text>
</comment>
<keyword evidence="3" id="KW-1003">Cell membrane</keyword>
<evidence type="ECO:0000313" key="11">
    <source>
        <dbReference type="EMBL" id="TLU70773.1"/>
    </source>
</evidence>
<reference evidence="11 12" key="1">
    <citation type="submission" date="2019-05" db="EMBL/GenBank/DDBJ databases">
        <authorList>
            <person name="Pankratov T."/>
            <person name="Grouzdev D."/>
        </authorList>
    </citation>
    <scope>NUCLEOTIDE SEQUENCE [LARGE SCALE GENOMIC DNA]</scope>
    <source>
        <strain evidence="11 12">KEBCLARHB70R</strain>
    </source>
</reference>
<evidence type="ECO:0000256" key="5">
    <source>
        <dbReference type="ARBA" id="ARBA00022989"/>
    </source>
</evidence>
<keyword evidence="4 7" id="KW-0812">Transmembrane</keyword>
<feature type="transmembrane region" description="Helical" evidence="7">
    <location>
        <begin position="21"/>
        <end position="44"/>
    </location>
</feature>
<evidence type="ECO:0000256" key="6">
    <source>
        <dbReference type="ARBA" id="ARBA00023136"/>
    </source>
</evidence>
<evidence type="ECO:0000259" key="8">
    <source>
        <dbReference type="Pfam" id="PF00924"/>
    </source>
</evidence>
<sequence>MKTDDLHQVAYVVLAWFRSDVLVLATLVQAAGALLAAGAVRLMAPRLERAAAGPISRLHTASVRRVMTAVAASTPWLLLVLLIRFEELVAAREQVQDHLLRLVESLALAWVIIRLGTGLVRNPRLSRVIAAVAWTIAALNLAGLIGPTADVLGAMAVTVGTLRISMLLLLKGVALLVALLWLANLVSNVIEGRLNGSRDLTPAMQVLAAKLSRAGLLTLAVVFALSAVGIDLTAFAVFTGAIGVGIGFGLQKVISNLISGVILLLDRSIKPGDVIEIEGTYGWITKLNARFVSVVTRDGTEYLIPNEDLITQRVINWSYSNDLVRLRVAFGIAYDADVRKAIGLAVEAVSRVERVLPTPEPVCLLAGFGDSSVDLELRFWIKDPRNGTANVESDVRLQVWDAYHAAGIEFPFPQRDVTLKNPELLAKVLRPGEVSFGEAKRSEPHDVAAP</sequence>
<dbReference type="Pfam" id="PF00924">
    <property type="entry name" value="MS_channel_2nd"/>
    <property type="match status" value="1"/>
</dbReference>
<evidence type="ECO:0000256" key="7">
    <source>
        <dbReference type="SAM" id="Phobius"/>
    </source>
</evidence>
<dbReference type="InterPro" id="IPR011014">
    <property type="entry name" value="MscS_channel_TM-2"/>
</dbReference>